<organism evidence="1">
    <name type="scientific">marine sediment metagenome</name>
    <dbReference type="NCBI Taxonomy" id="412755"/>
    <lineage>
        <taxon>unclassified sequences</taxon>
        <taxon>metagenomes</taxon>
        <taxon>ecological metagenomes</taxon>
    </lineage>
</organism>
<evidence type="ECO:0000313" key="1">
    <source>
        <dbReference type="EMBL" id="GAI10772.1"/>
    </source>
</evidence>
<gene>
    <name evidence="1" type="ORF">S06H3_17886</name>
</gene>
<reference evidence="1" key="1">
    <citation type="journal article" date="2014" name="Front. Microbiol.">
        <title>High frequency of phylogenetically diverse reductive dehalogenase-homologous genes in deep subseafloor sedimentary metagenomes.</title>
        <authorList>
            <person name="Kawai M."/>
            <person name="Futagami T."/>
            <person name="Toyoda A."/>
            <person name="Takaki Y."/>
            <person name="Nishi S."/>
            <person name="Hori S."/>
            <person name="Arai W."/>
            <person name="Tsubouchi T."/>
            <person name="Morono Y."/>
            <person name="Uchiyama I."/>
            <person name="Ito T."/>
            <person name="Fujiyama A."/>
            <person name="Inagaki F."/>
            <person name="Takami H."/>
        </authorList>
    </citation>
    <scope>NUCLEOTIDE SEQUENCE</scope>
    <source>
        <strain evidence="1">Expedition CK06-06</strain>
    </source>
</reference>
<name>X1KUL1_9ZZZZ</name>
<proteinExistence type="predicted"/>
<comment type="caution">
    <text evidence="1">The sequence shown here is derived from an EMBL/GenBank/DDBJ whole genome shotgun (WGS) entry which is preliminary data.</text>
</comment>
<dbReference type="AlphaFoldDB" id="X1KUL1"/>
<sequence length="69" mass="7982">MGEIEKLKAMAVNIHRRSWERVKAQEALLEVGTKEAMLALLDIASIETLYEWERDSALTKARKLIKEQK</sequence>
<accession>X1KUL1</accession>
<dbReference type="EMBL" id="BARV01008985">
    <property type="protein sequence ID" value="GAI10772.1"/>
    <property type="molecule type" value="Genomic_DNA"/>
</dbReference>
<protein>
    <submittedName>
        <fullName evidence="1">Uncharacterized protein</fullName>
    </submittedName>
</protein>